<dbReference type="STRING" id="69332.A0A388K318"/>
<dbReference type="Pfam" id="PF26410">
    <property type="entry name" value="GH5_mannosidase"/>
    <property type="match status" value="1"/>
</dbReference>
<evidence type="ECO:0000256" key="7">
    <source>
        <dbReference type="ARBA" id="ARBA00022801"/>
    </source>
</evidence>
<feature type="compositionally biased region" description="Low complexity" evidence="9">
    <location>
        <begin position="187"/>
        <end position="202"/>
    </location>
</feature>
<dbReference type="InterPro" id="IPR001547">
    <property type="entry name" value="Glyco_hydro_5"/>
</dbReference>
<dbReference type="Proteomes" id="UP000265515">
    <property type="component" value="Unassembled WGS sequence"/>
</dbReference>
<keyword evidence="10" id="KW-0472">Membrane</keyword>
<dbReference type="InterPro" id="IPR045053">
    <property type="entry name" value="MAN-like"/>
</dbReference>
<keyword evidence="5" id="KW-0964">Secreted</keyword>
<protein>
    <recommendedName>
        <fullName evidence="4">mannan endo-1,4-beta-mannosidase</fullName>
        <ecNumber evidence="4">3.2.1.78</ecNumber>
    </recommendedName>
</protein>
<dbReference type="SUPFAM" id="SSF51445">
    <property type="entry name" value="(Trans)glycosidases"/>
    <property type="match status" value="1"/>
</dbReference>
<keyword evidence="10" id="KW-0812">Transmembrane</keyword>
<evidence type="ECO:0000256" key="5">
    <source>
        <dbReference type="ARBA" id="ARBA00022525"/>
    </source>
</evidence>
<dbReference type="Gene3D" id="3.20.20.80">
    <property type="entry name" value="Glycosidases"/>
    <property type="match status" value="1"/>
</dbReference>
<accession>A0A388K318</accession>
<name>A0A388K318_CHABU</name>
<dbReference type="OrthoDB" id="406631at2759"/>
<evidence type="ECO:0000256" key="9">
    <source>
        <dbReference type="SAM" id="MobiDB-lite"/>
    </source>
</evidence>
<dbReference type="GO" id="GO:0005576">
    <property type="term" value="C:extracellular region"/>
    <property type="evidence" value="ECO:0007669"/>
    <property type="project" value="UniProtKB-SubCell"/>
</dbReference>
<feature type="region of interest" description="Disordered" evidence="9">
    <location>
        <begin position="172"/>
        <end position="208"/>
    </location>
</feature>
<sequence>MMVMKMGEKEGGTTACCCGRGGDDGGSCFFSSRCSFWGAHRLPRNRHGIMQFWKPPMIIAIVALLLLPGDMVIVPVQGRRSRRWTPLARQHEHLQQEHSSHSRRIAHSLLRSHRASVFPTAPELFASNPQEPTSSPPFPPGFLFASSGDSTALPSLPPDVYESSPFVDLSSSPSVPLQPWPTEPLTPVEGSVGSASESSSSPPEIPSRPYNAKEHWEIVRANCTQLITGSDGPVFKFAGWNSRNLMYASATPEGQQSVLKILSQAQSMGLTVCRVMACNDGDGFPYIHPHPDVFNETYFLALDWLLNEAASRGIRLLLVLANNWESKQQYVRWVFERGFQTVSAEEARRRNSSASRGNEDDSLTEVIDPVERAFNQDDFFSDPLCKQWYKDLVAKVVGRTNTITGVAYQDDPAIFGWQLMNEPRTQSEISGESLQAWIAEMAAYVKSLDPNHLLSHGSEGFLGPSAPQYLWINPPADDDWPRRQGNDFLKESAVKDIDILTVHIYPELWMAGFSFDSQMAFIPKWIKGHMEIAGKHFQKPIMFDEFGFVGLRENRDVMFRIVYDKLYPYVLSGQLAGSMFWAMDDINAYFSSWSVSYDRDLATTVPIIAEHARKVNALMATPIS</sequence>
<comment type="catalytic activity">
    <reaction evidence="1">
        <text>Random hydrolysis of (1-&gt;4)-beta-D-mannosidic linkages in mannans, galactomannans and glucomannans.</text>
        <dbReference type="EC" id="3.2.1.78"/>
    </reaction>
</comment>
<evidence type="ECO:0000313" key="12">
    <source>
        <dbReference type="EMBL" id="GBG64427.1"/>
    </source>
</evidence>
<keyword evidence="8" id="KW-0326">Glycosidase</keyword>
<keyword evidence="6" id="KW-0732">Signal</keyword>
<evidence type="ECO:0000256" key="4">
    <source>
        <dbReference type="ARBA" id="ARBA00012706"/>
    </source>
</evidence>
<dbReference type="AlphaFoldDB" id="A0A388K318"/>
<keyword evidence="10" id="KW-1133">Transmembrane helix</keyword>
<dbReference type="InterPro" id="IPR017853">
    <property type="entry name" value="GH"/>
</dbReference>
<evidence type="ECO:0000256" key="8">
    <source>
        <dbReference type="ARBA" id="ARBA00023295"/>
    </source>
</evidence>
<evidence type="ECO:0000259" key="11">
    <source>
        <dbReference type="Pfam" id="PF26410"/>
    </source>
</evidence>
<dbReference type="PANTHER" id="PTHR31451">
    <property type="match status" value="1"/>
</dbReference>
<comment type="similarity">
    <text evidence="3">Belongs to the glycosyl hydrolase 5 (cellulase A) family.</text>
</comment>
<comment type="subcellular location">
    <subcellularLocation>
        <location evidence="2">Secreted</location>
    </subcellularLocation>
</comment>
<evidence type="ECO:0000256" key="6">
    <source>
        <dbReference type="ARBA" id="ARBA00022729"/>
    </source>
</evidence>
<dbReference type="PANTHER" id="PTHR31451:SF39">
    <property type="entry name" value="MANNAN ENDO-1,4-BETA-MANNOSIDASE 1"/>
    <property type="match status" value="1"/>
</dbReference>
<keyword evidence="13" id="KW-1185">Reference proteome</keyword>
<dbReference type="Gramene" id="GBG64427">
    <property type="protein sequence ID" value="GBG64427"/>
    <property type="gene ID" value="CBR_g44312"/>
</dbReference>
<reference evidence="12 13" key="1">
    <citation type="journal article" date="2018" name="Cell">
        <title>The Chara Genome: Secondary Complexity and Implications for Plant Terrestrialization.</title>
        <authorList>
            <person name="Nishiyama T."/>
            <person name="Sakayama H."/>
            <person name="Vries J.D."/>
            <person name="Buschmann H."/>
            <person name="Saint-Marcoux D."/>
            <person name="Ullrich K.K."/>
            <person name="Haas F.B."/>
            <person name="Vanderstraeten L."/>
            <person name="Becker D."/>
            <person name="Lang D."/>
            <person name="Vosolsobe S."/>
            <person name="Rombauts S."/>
            <person name="Wilhelmsson P.K.I."/>
            <person name="Janitza P."/>
            <person name="Kern R."/>
            <person name="Heyl A."/>
            <person name="Rumpler F."/>
            <person name="Villalobos L.I.A.C."/>
            <person name="Clay J.M."/>
            <person name="Skokan R."/>
            <person name="Toyoda A."/>
            <person name="Suzuki Y."/>
            <person name="Kagoshima H."/>
            <person name="Schijlen E."/>
            <person name="Tajeshwar N."/>
            <person name="Catarino B."/>
            <person name="Hetherington A.J."/>
            <person name="Saltykova A."/>
            <person name="Bonnot C."/>
            <person name="Breuninger H."/>
            <person name="Symeonidi A."/>
            <person name="Radhakrishnan G.V."/>
            <person name="Van Nieuwerburgh F."/>
            <person name="Deforce D."/>
            <person name="Chang C."/>
            <person name="Karol K.G."/>
            <person name="Hedrich R."/>
            <person name="Ulvskov P."/>
            <person name="Glockner G."/>
            <person name="Delwiche C.F."/>
            <person name="Petrasek J."/>
            <person name="Van de Peer Y."/>
            <person name="Friml J."/>
            <person name="Beilby M."/>
            <person name="Dolan L."/>
            <person name="Kohara Y."/>
            <person name="Sugano S."/>
            <person name="Fujiyama A."/>
            <person name="Delaux P.-M."/>
            <person name="Quint M."/>
            <person name="TheiBen G."/>
            <person name="Hagemann M."/>
            <person name="Harholt J."/>
            <person name="Dunand C."/>
            <person name="Zachgo S."/>
            <person name="Langdale J."/>
            <person name="Maumus F."/>
            <person name="Straeten D.V.D."/>
            <person name="Gould S.B."/>
            <person name="Rensing S.A."/>
        </authorList>
    </citation>
    <scope>NUCLEOTIDE SEQUENCE [LARGE SCALE GENOMIC DNA]</scope>
    <source>
        <strain evidence="12 13">S276</strain>
    </source>
</reference>
<comment type="caution">
    <text evidence="12">The sequence shown here is derived from an EMBL/GenBank/DDBJ whole genome shotgun (WGS) entry which is preliminary data.</text>
</comment>
<proteinExistence type="inferred from homology"/>
<evidence type="ECO:0000256" key="2">
    <source>
        <dbReference type="ARBA" id="ARBA00004613"/>
    </source>
</evidence>
<dbReference type="EMBL" id="BFEA01000050">
    <property type="protein sequence ID" value="GBG64427.1"/>
    <property type="molecule type" value="Genomic_DNA"/>
</dbReference>
<organism evidence="12 13">
    <name type="scientific">Chara braunii</name>
    <name type="common">Braun's stonewort</name>
    <dbReference type="NCBI Taxonomy" id="69332"/>
    <lineage>
        <taxon>Eukaryota</taxon>
        <taxon>Viridiplantae</taxon>
        <taxon>Streptophyta</taxon>
        <taxon>Charophyceae</taxon>
        <taxon>Charales</taxon>
        <taxon>Characeae</taxon>
        <taxon>Chara</taxon>
    </lineage>
</organism>
<gene>
    <name evidence="12" type="ORF">CBR_g44312</name>
</gene>
<evidence type="ECO:0000256" key="3">
    <source>
        <dbReference type="ARBA" id="ARBA00005641"/>
    </source>
</evidence>
<evidence type="ECO:0000256" key="1">
    <source>
        <dbReference type="ARBA" id="ARBA00001678"/>
    </source>
</evidence>
<keyword evidence="7" id="KW-0378">Hydrolase</keyword>
<dbReference type="EC" id="3.2.1.78" evidence="4"/>
<feature type="domain" description="Glycoside hydrolase family 5" evidence="11">
    <location>
        <begin position="240"/>
        <end position="585"/>
    </location>
</feature>
<evidence type="ECO:0000256" key="10">
    <source>
        <dbReference type="SAM" id="Phobius"/>
    </source>
</evidence>
<dbReference type="GO" id="GO:0016985">
    <property type="term" value="F:mannan endo-1,4-beta-mannosidase activity"/>
    <property type="evidence" value="ECO:0007669"/>
    <property type="project" value="UniProtKB-EC"/>
</dbReference>
<evidence type="ECO:0000313" key="13">
    <source>
        <dbReference type="Proteomes" id="UP000265515"/>
    </source>
</evidence>
<feature type="transmembrane region" description="Helical" evidence="10">
    <location>
        <begin position="56"/>
        <end position="76"/>
    </location>
</feature>